<evidence type="ECO:0000256" key="1">
    <source>
        <dbReference type="ARBA" id="ARBA00022679"/>
    </source>
</evidence>
<keyword evidence="4" id="KW-1185">Reference proteome</keyword>
<name>A0ABT3TKZ6_9GAMM</name>
<accession>A0ABT3TKZ6</accession>
<dbReference type="Pfam" id="PF13181">
    <property type="entry name" value="TPR_8"/>
    <property type="match status" value="1"/>
</dbReference>
<feature type="repeat" description="TPR" evidence="2">
    <location>
        <begin position="74"/>
        <end position="107"/>
    </location>
</feature>
<evidence type="ECO:0000313" key="3">
    <source>
        <dbReference type="EMBL" id="MCX2983006.1"/>
    </source>
</evidence>
<dbReference type="Proteomes" id="UP001143362">
    <property type="component" value="Unassembled WGS sequence"/>
</dbReference>
<feature type="repeat" description="TPR" evidence="2">
    <location>
        <begin position="208"/>
        <end position="241"/>
    </location>
</feature>
<dbReference type="Pfam" id="PF13414">
    <property type="entry name" value="TPR_11"/>
    <property type="match status" value="2"/>
</dbReference>
<keyword evidence="1" id="KW-0808">Transferase</keyword>
<dbReference type="InterPro" id="IPR027417">
    <property type="entry name" value="P-loop_NTPase"/>
</dbReference>
<dbReference type="Gene3D" id="1.25.40.10">
    <property type="entry name" value="Tetratricopeptide repeat domain"/>
    <property type="match status" value="2"/>
</dbReference>
<dbReference type="InterPro" id="IPR019734">
    <property type="entry name" value="TPR_rpt"/>
</dbReference>
<dbReference type="SMART" id="SM00028">
    <property type="entry name" value="TPR"/>
    <property type="match status" value="8"/>
</dbReference>
<reference evidence="3" key="1">
    <citation type="submission" date="2019-02" db="EMBL/GenBank/DDBJ databases">
        <authorList>
            <person name="Li S.-H."/>
        </authorList>
    </citation>
    <scope>NUCLEOTIDE SEQUENCE</scope>
    <source>
        <strain evidence="3">IMCC14734</strain>
    </source>
</reference>
<organism evidence="3 4">
    <name type="scientific">Candidatus Litorirhabdus singularis</name>
    <dbReference type="NCBI Taxonomy" id="2518993"/>
    <lineage>
        <taxon>Bacteria</taxon>
        <taxon>Pseudomonadati</taxon>
        <taxon>Pseudomonadota</taxon>
        <taxon>Gammaproteobacteria</taxon>
        <taxon>Cellvibrionales</taxon>
        <taxon>Halieaceae</taxon>
        <taxon>Candidatus Litorirhabdus</taxon>
    </lineage>
</organism>
<evidence type="ECO:0000313" key="4">
    <source>
        <dbReference type="Proteomes" id="UP001143362"/>
    </source>
</evidence>
<dbReference type="PANTHER" id="PTHR12788:SF10">
    <property type="entry name" value="PROTEIN-TYROSINE SULFOTRANSFERASE"/>
    <property type="match status" value="1"/>
</dbReference>
<sequence length="660" mass="74312">MPAEASRATFEKIMQHLAQGERDAALEKCQTALQRSPSDVNMLGLMGAILIQASQPKQAEKLLRRTIELAPTFAKPHEDLGMLLVALNRSEEAIGLLKKAVRLDPELESAWFHLGKALARTGNGKEADLAYEEAFKLAPQRQELARAAESLKQGRPEEAEGICRRILQREKNNVDAMRLLALIAAQSGKTDDAEILLERVTSLAPDYNLAQLDLGNIYREQDRYSEAIHRYQKVIDNDPDNAQAHFLLAGVLSQAALNERAIDSYQRCIELQPEHAAALLGLGHALKTVGQQEAAITAYRQCTVLRPENGESWSSMANLKTYEFSDAEIVDMHSAIADQELEPSSAVHFYFALAKAYENRHQYSQAWGHYVTGNHRQRQLVSYDPVRTELLNDAIIEVFSEEFLEANAGSGNLDASPIFILGMPRSGSTLTEQILASHSQVEGTSELPYIGRLSAGLSRNRSNGINYPEAVREVSASYLQKLGDEYLQLAQMHRIQGAPRFVDKMPNNFPNIGLIHLILPNAKIIDARRNPLDACLGNFKQLYARGQNFTYDITEIAEYCLEYHRLMDHWEKVLPGKILRVQYEDTVLDLQTQVQQLLTFCELPWESACLHFHDTERAVRTASSEQVRQPIYTGAINFWRHYAEHLDELTDILQPLLGRY</sequence>
<dbReference type="EMBL" id="SHNN01000005">
    <property type="protein sequence ID" value="MCX2983006.1"/>
    <property type="molecule type" value="Genomic_DNA"/>
</dbReference>
<keyword evidence="2" id="KW-0802">TPR repeat</keyword>
<proteinExistence type="predicted"/>
<dbReference type="PANTHER" id="PTHR12788">
    <property type="entry name" value="PROTEIN-TYROSINE SULFOTRANSFERASE 2"/>
    <property type="match status" value="1"/>
</dbReference>
<feature type="repeat" description="TPR" evidence="2">
    <location>
        <begin position="242"/>
        <end position="275"/>
    </location>
</feature>
<dbReference type="InterPro" id="IPR011990">
    <property type="entry name" value="TPR-like_helical_dom_sf"/>
</dbReference>
<dbReference type="Gene3D" id="3.40.50.300">
    <property type="entry name" value="P-loop containing nucleotide triphosphate hydrolases"/>
    <property type="match status" value="1"/>
</dbReference>
<feature type="repeat" description="TPR" evidence="2">
    <location>
        <begin position="276"/>
        <end position="309"/>
    </location>
</feature>
<dbReference type="Pfam" id="PF13469">
    <property type="entry name" value="Sulfotransfer_3"/>
    <property type="match status" value="1"/>
</dbReference>
<evidence type="ECO:0000256" key="2">
    <source>
        <dbReference type="PROSITE-ProRule" id="PRU00339"/>
    </source>
</evidence>
<dbReference type="SUPFAM" id="SSF52540">
    <property type="entry name" value="P-loop containing nucleoside triphosphate hydrolases"/>
    <property type="match status" value="1"/>
</dbReference>
<comment type="caution">
    <text evidence="3">The sequence shown here is derived from an EMBL/GenBank/DDBJ whole genome shotgun (WGS) entry which is preliminary data.</text>
</comment>
<dbReference type="SUPFAM" id="SSF48452">
    <property type="entry name" value="TPR-like"/>
    <property type="match status" value="2"/>
</dbReference>
<dbReference type="Pfam" id="PF14559">
    <property type="entry name" value="TPR_19"/>
    <property type="match status" value="2"/>
</dbReference>
<dbReference type="RefSeq" id="WP_279247037.1">
    <property type="nucleotide sequence ID" value="NZ_SHNN01000005.1"/>
</dbReference>
<dbReference type="PROSITE" id="PS50005">
    <property type="entry name" value="TPR"/>
    <property type="match status" value="5"/>
</dbReference>
<gene>
    <name evidence="3" type="ORF">EYC98_19255</name>
</gene>
<feature type="repeat" description="TPR" evidence="2">
    <location>
        <begin position="108"/>
        <end position="141"/>
    </location>
</feature>
<protein>
    <submittedName>
        <fullName evidence="3">Sulfotransferase family protein</fullName>
    </submittedName>
</protein>
<dbReference type="InterPro" id="IPR026634">
    <property type="entry name" value="TPST-like"/>
</dbReference>
<dbReference type="PROSITE" id="PS50293">
    <property type="entry name" value="TPR_REGION"/>
    <property type="match status" value="1"/>
</dbReference>